<dbReference type="Gene3D" id="3.40.50.1820">
    <property type="entry name" value="alpha/beta hydrolase"/>
    <property type="match status" value="1"/>
</dbReference>
<organism evidence="6 7">
    <name type="scientific">Podospora didyma</name>
    <dbReference type="NCBI Taxonomy" id="330526"/>
    <lineage>
        <taxon>Eukaryota</taxon>
        <taxon>Fungi</taxon>
        <taxon>Dikarya</taxon>
        <taxon>Ascomycota</taxon>
        <taxon>Pezizomycotina</taxon>
        <taxon>Sordariomycetes</taxon>
        <taxon>Sordariomycetidae</taxon>
        <taxon>Sordariales</taxon>
        <taxon>Podosporaceae</taxon>
        <taxon>Podospora</taxon>
    </lineage>
</organism>
<dbReference type="EMBL" id="JAULSW010000004">
    <property type="protein sequence ID" value="KAK3385163.1"/>
    <property type="molecule type" value="Genomic_DNA"/>
</dbReference>
<evidence type="ECO:0000256" key="3">
    <source>
        <dbReference type="ARBA" id="ARBA00022801"/>
    </source>
</evidence>
<dbReference type="InterPro" id="IPR016292">
    <property type="entry name" value="Epoxide_hydrolase"/>
</dbReference>
<evidence type="ECO:0000313" key="6">
    <source>
        <dbReference type="EMBL" id="KAK3385163.1"/>
    </source>
</evidence>
<evidence type="ECO:0000313" key="7">
    <source>
        <dbReference type="Proteomes" id="UP001285441"/>
    </source>
</evidence>
<protein>
    <submittedName>
        <fullName evidence="6">Alpha/Beta hydrolase protein</fullName>
    </submittedName>
</protein>
<dbReference type="InterPro" id="IPR029058">
    <property type="entry name" value="AB_hydrolase_fold"/>
</dbReference>
<dbReference type="Pfam" id="PF06441">
    <property type="entry name" value="EHN"/>
    <property type="match status" value="1"/>
</dbReference>
<comment type="caution">
    <text evidence="6">The sequence shown here is derived from an EMBL/GenBank/DDBJ whole genome shotgun (WGS) entry which is preliminary data.</text>
</comment>
<keyword evidence="2" id="KW-0058">Aromatic hydrocarbons catabolism</keyword>
<comment type="similarity">
    <text evidence="1">Belongs to the peptidase S33 family.</text>
</comment>
<dbReference type="PANTHER" id="PTHR21661">
    <property type="entry name" value="EPOXIDE HYDROLASE 1-RELATED"/>
    <property type="match status" value="1"/>
</dbReference>
<dbReference type="AlphaFoldDB" id="A0AAE0TZA2"/>
<dbReference type="InterPro" id="IPR010497">
    <property type="entry name" value="Epoxide_hydro_N"/>
</dbReference>
<dbReference type="GO" id="GO:0097176">
    <property type="term" value="P:epoxide metabolic process"/>
    <property type="evidence" value="ECO:0007669"/>
    <property type="project" value="TreeGrafter"/>
</dbReference>
<proteinExistence type="inferred from homology"/>
<feature type="active site" description="Proton donor" evidence="4">
    <location>
        <position position="327"/>
    </location>
</feature>
<keyword evidence="7" id="KW-1185">Reference proteome</keyword>
<reference evidence="6" key="2">
    <citation type="submission" date="2023-06" db="EMBL/GenBank/DDBJ databases">
        <authorList>
            <consortium name="Lawrence Berkeley National Laboratory"/>
            <person name="Haridas S."/>
            <person name="Hensen N."/>
            <person name="Bonometti L."/>
            <person name="Westerberg I."/>
            <person name="Brannstrom I.O."/>
            <person name="Guillou S."/>
            <person name="Cros-Aarteil S."/>
            <person name="Calhoun S."/>
            <person name="Kuo A."/>
            <person name="Mondo S."/>
            <person name="Pangilinan J."/>
            <person name="Riley R."/>
            <person name="LaButti K."/>
            <person name="Andreopoulos B."/>
            <person name="Lipzen A."/>
            <person name="Chen C."/>
            <person name="Yanf M."/>
            <person name="Daum C."/>
            <person name="Ng V."/>
            <person name="Clum A."/>
            <person name="Steindorff A."/>
            <person name="Ohm R."/>
            <person name="Martin F."/>
            <person name="Silar P."/>
            <person name="Natvig D."/>
            <person name="Lalanne C."/>
            <person name="Gautier V."/>
            <person name="Ament-velasquez S.L."/>
            <person name="Kruys A."/>
            <person name="Hutchinson M.I."/>
            <person name="Powell A.J."/>
            <person name="Barry K."/>
            <person name="Miller A.N."/>
            <person name="Grigoriev I.V."/>
            <person name="Debuchy R."/>
            <person name="Gladieux P."/>
            <person name="Thoren M.H."/>
            <person name="Johannesson H."/>
        </authorList>
    </citation>
    <scope>NUCLEOTIDE SEQUENCE</scope>
    <source>
        <strain evidence="6">CBS 232.78</strain>
    </source>
</reference>
<dbReference type="Proteomes" id="UP001285441">
    <property type="component" value="Unassembled WGS sequence"/>
</dbReference>
<evidence type="ECO:0000256" key="2">
    <source>
        <dbReference type="ARBA" id="ARBA00022797"/>
    </source>
</evidence>
<dbReference type="PIRSF" id="PIRSF001112">
    <property type="entry name" value="Epoxide_hydrolase"/>
    <property type="match status" value="1"/>
</dbReference>
<dbReference type="SUPFAM" id="SSF53474">
    <property type="entry name" value="alpha/beta-Hydrolases"/>
    <property type="match status" value="1"/>
</dbReference>
<sequence>MNSLNFQFPSDQSQQARPFKISVDNKFIQETKQKVGLYRSSIPLLEPKQPNFDDGPPPARIDEVAKYWAKSYDWFKVQDQLNAEFSHYTVAVPGSDLYPHFVPLHFVHERASGEPDTAVPLLMLHGWPSTYLEWSKVIKPLAHPSSDSQSPRFHVVAPDLPGFGFSPAPSYPGLGPRAMGQLFDKMMHQLGYSSYAIFSTDLGWEVAMWMVHDASASVTAHMTDFFLPQPNATDLARFAAEQTTAEETAWISSLQAYQTDDFGYAIVQSTRPLALALAMTDSPVGFAGWVQQLLSTASDGYPYTPEEVITTSLMLWIQGTYGNLRTYKEFMTFEAMSFPATSVPTGVSQWLNPNGPYANLRKFPIAPRDWIERTANLTYFSRHEFGGHFPAVSQPELWLKDVRAFFSGLSLK</sequence>
<dbReference type="PRINTS" id="PR00412">
    <property type="entry name" value="EPOXHYDRLASE"/>
</dbReference>
<keyword evidence="3 6" id="KW-0378">Hydrolase</keyword>
<reference evidence="6" key="1">
    <citation type="journal article" date="2023" name="Mol. Phylogenet. Evol.">
        <title>Genome-scale phylogeny and comparative genomics of the fungal order Sordariales.</title>
        <authorList>
            <person name="Hensen N."/>
            <person name="Bonometti L."/>
            <person name="Westerberg I."/>
            <person name="Brannstrom I.O."/>
            <person name="Guillou S."/>
            <person name="Cros-Aarteil S."/>
            <person name="Calhoun S."/>
            <person name="Haridas S."/>
            <person name="Kuo A."/>
            <person name="Mondo S."/>
            <person name="Pangilinan J."/>
            <person name="Riley R."/>
            <person name="LaButti K."/>
            <person name="Andreopoulos B."/>
            <person name="Lipzen A."/>
            <person name="Chen C."/>
            <person name="Yan M."/>
            <person name="Daum C."/>
            <person name="Ng V."/>
            <person name="Clum A."/>
            <person name="Steindorff A."/>
            <person name="Ohm R.A."/>
            <person name="Martin F."/>
            <person name="Silar P."/>
            <person name="Natvig D.O."/>
            <person name="Lalanne C."/>
            <person name="Gautier V."/>
            <person name="Ament-Velasquez S.L."/>
            <person name="Kruys A."/>
            <person name="Hutchinson M.I."/>
            <person name="Powell A.J."/>
            <person name="Barry K."/>
            <person name="Miller A.N."/>
            <person name="Grigoriev I.V."/>
            <person name="Debuchy R."/>
            <person name="Gladieux P."/>
            <person name="Hiltunen Thoren M."/>
            <person name="Johannesson H."/>
        </authorList>
    </citation>
    <scope>NUCLEOTIDE SEQUENCE</scope>
    <source>
        <strain evidence="6">CBS 232.78</strain>
    </source>
</reference>
<feature type="domain" description="Epoxide hydrolase N-terminal" evidence="5">
    <location>
        <begin position="17"/>
        <end position="134"/>
    </location>
</feature>
<evidence type="ECO:0000256" key="1">
    <source>
        <dbReference type="ARBA" id="ARBA00010088"/>
    </source>
</evidence>
<dbReference type="PANTHER" id="PTHR21661:SF35">
    <property type="entry name" value="EPOXIDE HYDROLASE"/>
    <property type="match status" value="1"/>
</dbReference>
<evidence type="ECO:0000259" key="5">
    <source>
        <dbReference type="Pfam" id="PF06441"/>
    </source>
</evidence>
<gene>
    <name evidence="6" type="ORF">B0H63DRAFT_494315</name>
</gene>
<feature type="active site" description="Nucleophile" evidence="4">
    <location>
        <position position="201"/>
    </location>
</feature>
<dbReference type="GO" id="GO:0004301">
    <property type="term" value="F:epoxide hydrolase activity"/>
    <property type="evidence" value="ECO:0007669"/>
    <property type="project" value="TreeGrafter"/>
</dbReference>
<dbReference type="InterPro" id="IPR000639">
    <property type="entry name" value="Epox_hydrolase-like"/>
</dbReference>
<accession>A0AAE0TZA2</accession>
<feature type="active site" description="Proton acceptor" evidence="4">
    <location>
        <position position="388"/>
    </location>
</feature>
<name>A0AAE0TZA2_9PEZI</name>
<evidence type="ECO:0000256" key="4">
    <source>
        <dbReference type="PIRSR" id="PIRSR001112-1"/>
    </source>
</evidence>